<dbReference type="GO" id="GO:0016597">
    <property type="term" value="F:amino acid binding"/>
    <property type="evidence" value="ECO:0007669"/>
    <property type="project" value="InterPro"/>
</dbReference>
<dbReference type="Pfam" id="PF00185">
    <property type="entry name" value="OTCace"/>
    <property type="match status" value="1"/>
</dbReference>
<dbReference type="EC" id="2.1.3.3" evidence="2"/>
<dbReference type="PANTHER" id="PTHR45753:SF2">
    <property type="entry name" value="ORNITHINE CARBAMOYLTRANSFERASE"/>
    <property type="match status" value="1"/>
</dbReference>
<protein>
    <recommendedName>
        <fullName evidence="2">ornithine carbamoyltransferase</fullName>
        <ecNumber evidence="2">2.1.3.3</ecNumber>
    </recommendedName>
</protein>
<dbReference type="VEuPathDB" id="CryptoDB:Vbra_18764"/>
<evidence type="ECO:0000256" key="5">
    <source>
        <dbReference type="RuleBase" id="RU003634"/>
    </source>
</evidence>
<accession>A0A0G4GVJ6</accession>
<evidence type="ECO:0000313" key="9">
    <source>
        <dbReference type="Proteomes" id="UP000041254"/>
    </source>
</evidence>
<evidence type="ECO:0000313" key="8">
    <source>
        <dbReference type="EMBL" id="CEM34838.1"/>
    </source>
</evidence>
<evidence type="ECO:0000259" key="6">
    <source>
        <dbReference type="Pfam" id="PF00185"/>
    </source>
</evidence>
<evidence type="ECO:0000256" key="3">
    <source>
        <dbReference type="ARBA" id="ARBA00022679"/>
    </source>
</evidence>
<dbReference type="Proteomes" id="UP000041254">
    <property type="component" value="Unassembled WGS sequence"/>
</dbReference>
<dbReference type="PRINTS" id="PR00100">
    <property type="entry name" value="AOTCASE"/>
</dbReference>
<reference evidence="8 9" key="1">
    <citation type="submission" date="2014-11" db="EMBL/GenBank/DDBJ databases">
        <authorList>
            <person name="Zhu J."/>
            <person name="Qi W."/>
            <person name="Song R."/>
        </authorList>
    </citation>
    <scope>NUCLEOTIDE SEQUENCE [LARGE SCALE GENOMIC DNA]</scope>
</reference>
<dbReference type="AlphaFoldDB" id="A0A0G4GVJ6"/>
<dbReference type="OrthoDB" id="429603at2759"/>
<dbReference type="EMBL" id="CDMY01000834">
    <property type="protein sequence ID" value="CEM34838.1"/>
    <property type="molecule type" value="Genomic_DNA"/>
</dbReference>
<comment type="similarity">
    <text evidence="1">Belongs to the aspartate/ornithine carbamoyltransferase superfamily. OTCase family.</text>
</comment>
<dbReference type="PhylomeDB" id="A0A0G4GVJ6"/>
<feature type="domain" description="Aspartate/ornithine carbamoyltransferase Asp/Orn-binding" evidence="6">
    <location>
        <begin position="191"/>
        <end position="364"/>
    </location>
</feature>
<feature type="domain" description="Aspartate/ornithine carbamoyltransferase carbamoyl-P binding" evidence="7">
    <location>
        <begin position="16"/>
        <end position="155"/>
    </location>
</feature>
<dbReference type="InterPro" id="IPR006130">
    <property type="entry name" value="Asp/Orn_carbamoylTrfase"/>
</dbReference>
<dbReference type="PANTHER" id="PTHR45753">
    <property type="entry name" value="ORNITHINE CARBAMOYLTRANSFERASE, MITOCHONDRIAL"/>
    <property type="match status" value="1"/>
</dbReference>
<dbReference type="OMA" id="DGNNVCN"/>
<gene>
    <name evidence="8" type="ORF">Vbra_18764</name>
</gene>
<dbReference type="PRINTS" id="PR00102">
    <property type="entry name" value="OTCASE"/>
</dbReference>
<evidence type="ECO:0000256" key="2">
    <source>
        <dbReference type="ARBA" id="ARBA00013007"/>
    </source>
</evidence>
<dbReference type="GO" id="GO:0042450">
    <property type="term" value="P:L-arginine biosynthetic process via ornithine"/>
    <property type="evidence" value="ECO:0007669"/>
    <property type="project" value="TreeGrafter"/>
</dbReference>
<dbReference type="GO" id="GO:0019240">
    <property type="term" value="P:citrulline biosynthetic process"/>
    <property type="evidence" value="ECO:0007669"/>
    <property type="project" value="TreeGrafter"/>
</dbReference>
<dbReference type="Pfam" id="PF02729">
    <property type="entry name" value="OTCace_N"/>
    <property type="match status" value="1"/>
</dbReference>
<dbReference type="InParanoid" id="A0A0G4GVJ6"/>
<dbReference type="HAMAP" id="MF_01109">
    <property type="entry name" value="OTCase"/>
    <property type="match status" value="1"/>
</dbReference>
<dbReference type="PROSITE" id="PS00097">
    <property type="entry name" value="CARBAMOYLTRANSFERASE"/>
    <property type="match status" value="1"/>
</dbReference>
<evidence type="ECO:0000259" key="7">
    <source>
        <dbReference type="Pfam" id="PF02729"/>
    </source>
</evidence>
<evidence type="ECO:0000256" key="1">
    <source>
        <dbReference type="ARBA" id="ARBA00007805"/>
    </source>
</evidence>
<proteinExistence type="inferred from homology"/>
<dbReference type="InterPro" id="IPR006132">
    <property type="entry name" value="Asp/Orn_carbamoyltranf_P-bd"/>
</dbReference>
<sequence>MESLQKHPLRPQLKGRHLLTLKEFTAEEILYLLDLSAALKHKKKTGKERGDLLANKNICLVFEKDSTRTRCAFEVAAYDEGCMTTYLQGSHTGKKESIEDTAKVLGRYYDGIEFRGALQSVCETLAQHSGVPVWNGLTDAFHPTQILADLLTIQEHLLYGNKKGTAGLPNPATNASAPPPPPPQLPADRFKGVKLVFVGDTRNNVAISLMIAAAKLGMHYVALAPESLWPKGDVLTHMQEAAKATGGTISCSADVASAVKGAKIIYTDVWVSMGEEALWEERIQQLRAYQVNMDMIKATDEADVIFMHCLPSFHDLQTVVGRQVRDKYGLESMEVTDEVFRSEHSVVFDEAENRMHTIKGILVATMSDKF</sequence>
<dbReference type="SUPFAM" id="SSF53671">
    <property type="entry name" value="Aspartate/ornithine carbamoyltransferase"/>
    <property type="match status" value="1"/>
</dbReference>
<dbReference type="InterPro" id="IPR006131">
    <property type="entry name" value="Asp_carbamoyltransf_Asp/Orn-bd"/>
</dbReference>
<dbReference type="InterPro" id="IPR024904">
    <property type="entry name" value="OTCase_ArgI"/>
</dbReference>
<comment type="catalytic activity">
    <reaction evidence="4">
        <text>carbamoyl phosphate + L-ornithine = L-citrulline + phosphate + H(+)</text>
        <dbReference type="Rhea" id="RHEA:19513"/>
        <dbReference type="ChEBI" id="CHEBI:15378"/>
        <dbReference type="ChEBI" id="CHEBI:43474"/>
        <dbReference type="ChEBI" id="CHEBI:46911"/>
        <dbReference type="ChEBI" id="CHEBI:57743"/>
        <dbReference type="ChEBI" id="CHEBI:58228"/>
        <dbReference type="EC" id="2.1.3.3"/>
    </reaction>
</comment>
<dbReference type="InterPro" id="IPR036901">
    <property type="entry name" value="Asp/Orn_carbamoylTrfase_sf"/>
</dbReference>
<evidence type="ECO:0000256" key="4">
    <source>
        <dbReference type="ARBA" id="ARBA00048772"/>
    </source>
</evidence>
<dbReference type="GO" id="GO:0004585">
    <property type="term" value="F:ornithine carbamoyltransferase activity"/>
    <property type="evidence" value="ECO:0007669"/>
    <property type="project" value="UniProtKB-EC"/>
</dbReference>
<dbReference type="InterPro" id="IPR002292">
    <property type="entry name" value="Orn/put_carbamltrans"/>
</dbReference>
<dbReference type="STRING" id="1169540.A0A0G4GVJ6"/>
<keyword evidence="9" id="KW-1185">Reference proteome</keyword>
<dbReference type="Gene3D" id="3.40.50.1370">
    <property type="entry name" value="Aspartate/ornithine carbamoyltransferase"/>
    <property type="match status" value="2"/>
</dbReference>
<keyword evidence="3 5" id="KW-0808">Transferase</keyword>
<name>A0A0G4GVJ6_VITBC</name>
<organism evidence="8 9">
    <name type="scientific">Vitrella brassicaformis (strain CCMP3155)</name>
    <dbReference type="NCBI Taxonomy" id="1169540"/>
    <lineage>
        <taxon>Eukaryota</taxon>
        <taxon>Sar</taxon>
        <taxon>Alveolata</taxon>
        <taxon>Colpodellida</taxon>
        <taxon>Vitrellaceae</taxon>
        <taxon>Vitrella</taxon>
    </lineage>
</organism>